<proteinExistence type="inferred from homology"/>
<dbReference type="CDD" id="cd19499">
    <property type="entry name" value="RecA-like_ClpB_Hsp104-like"/>
    <property type="match status" value="1"/>
</dbReference>
<dbReference type="PANTHER" id="PTHR11638">
    <property type="entry name" value="ATP-DEPENDENT CLP PROTEASE"/>
    <property type="match status" value="1"/>
</dbReference>
<organism evidence="12 13">
    <name type="scientific">Paenibacillus eucommiae</name>
    <dbReference type="NCBI Taxonomy" id="1355755"/>
    <lineage>
        <taxon>Bacteria</taxon>
        <taxon>Bacillati</taxon>
        <taxon>Bacillota</taxon>
        <taxon>Bacilli</taxon>
        <taxon>Bacillales</taxon>
        <taxon>Paenibacillaceae</taxon>
        <taxon>Paenibacillus</taxon>
    </lineage>
</organism>
<dbReference type="GO" id="GO:0006508">
    <property type="term" value="P:proteolysis"/>
    <property type="evidence" value="ECO:0007669"/>
    <property type="project" value="UniProtKB-KW"/>
</dbReference>
<evidence type="ECO:0000256" key="8">
    <source>
        <dbReference type="PROSITE-ProRule" id="PRU01251"/>
    </source>
</evidence>
<dbReference type="Gene3D" id="1.10.8.60">
    <property type="match status" value="1"/>
</dbReference>
<protein>
    <recommendedName>
        <fullName evidence="10">Chaperone protein ClpB</fullName>
    </recommendedName>
</protein>
<dbReference type="GO" id="GO:0005524">
    <property type="term" value="F:ATP binding"/>
    <property type="evidence" value="ECO:0007669"/>
    <property type="project" value="UniProtKB-KW"/>
</dbReference>
<keyword evidence="12" id="KW-0378">Hydrolase</keyword>
<feature type="coiled-coil region" evidence="10">
    <location>
        <begin position="416"/>
        <end position="530"/>
    </location>
</feature>
<dbReference type="PANTHER" id="PTHR11638:SF18">
    <property type="entry name" value="HEAT SHOCK PROTEIN 104"/>
    <property type="match status" value="1"/>
</dbReference>
<comment type="caution">
    <text evidence="12">The sequence shown here is derived from an EMBL/GenBank/DDBJ whole genome shotgun (WGS) entry which is preliminary data.</text>
</comment>
<keyword evidence="6 9" id="KW-0143">Chaperone</keyword>
<comment type="subunit">
    <text evidence="10">Homohexamer; The oligomerization is ATP-dependent.</text>
</comment>
<keyword evidence="3 9" id="KW-0547">Nucleotide-binding</keyword>
<dbReference type="Proteomes" id="UP001519287">
    <property type="component" value="Unassembled WGS sequence"/>
</dbReference>
<dbReference type="Pfam" id="PF10431">
    <property type="entry name" value="ClpB_D2-small"/>
    <property type="match status" value="1"/>
</dbReference>
<dbReference type="Gene3D" id="1.10.1780.10">
    <property type="entry name" value="Clp, N-terminal domain"/>
    <property type="match status" value="1"/>
</dbReference>
<gene>
    <name evidence="10" type="primary">clpB</name>
    <name evidence="12" type="ORF">J2Z66_008205</name>
</gene>
<keyword evidence="2 8" id="KW-0677">Repeat</keyword>
<dbReference type="Pfam" id="PF17871">
    <property type="entry name" value="AAA_lid_9"/>
    <property type="match status" value="1"/>
</dbReference>
<keyword evidence="4 9" id="KW-0067">ATP-binding</keyword>
<feature type="domain" description="Clp R" evidence="11">
    <location>
        <begin position="4"/>
        <end position="150"/>
    </location>
</feature>
<dbReference type="InterPro" id="IPR027417">
    <property type="entry name" value="P-loop_NTPase"/>
</dbReference>
<dbReference type="SUPFAM" id="SSF81923">
    <property type="entry name" value="Double Clp-N motif"/>
    <property type="match status" value="1"/>
</dbReference>
<dbReference type="NCBIfam" id="TIGR03346">
    <property type="entry name" value="chaperone_ClpB"/>
    <property type="match status" value="1"/>
</dbReference>
<evidence type="ECO:0000256" key="10">
    <source>
        <dbReference type="RuleBase" id="RU362034"/>
    </source>
</evidence>
<dbReference type="InterPro" id="IPR019489">
    <property type="entry name" value="Clp_ATPase_C"/>
</dbReference>
<dbReference type="InterPro" id="IPR017730">
    <property type="entry name" value="Chaperonin_ClpB"/>
</dbReference>
<dbReference type="SUPFAM" id="SSF52540">
    <property type="entry name" value="P-loop containing nucleoside triphosphate hydrolases"/>
    <property type="match status" value="2"/>
</dbReference>
<dbReference type="CDD" id="cd00009">
    <property type="entry name" value="AAA"/>
    <property type="match status" value="1"/>
</dbReference>
<dbReference type="PROSITE" id="PS00870">
    <property type="entry name" value="CLPAB_1"/>
    <property type="match status" value="1"/>
</dbReference>
<evidence type="ECO:0000313" key="12">
    <source>
        <dbReference type="EMBL" id="MBP1996557.1"/>
    </source>
</evidence>
<evidence type="ECO:0000256" key="4">
    <source>
        <dbReference type="ARBA" id="ARBA00022840"/>
    </source>
</evidence>
<dbReference type="InterPro" id="IPR003593">
    <property type="entry name" value="AAA+_ATPase"/>
</dbReference>
<dbReference type="InterPro" id="IPR003959">
    <property type="entry name" value="ATPase_AAA_core"/>
</dbReference>
<comment type="subcellular location">
    <subcellularLocation>
        <location evidence="10">Cytoplasm</location>
    </subcellularLocation>
</comment>
<dbReference type="SMART" id="SM00382">
    <property type="entry name" value="AAA"/>
    <property type="match status" value="2"/>
</dbReference>
<keyword evidence="13" id="KW-1185">Reference proteome</keyword>
<keyword evidence="10" id="KW-0346">Stress response</keyword>
<dbReference type="Pfam" id="PF00004">
    <property type="entry name" value="AAA"/>
    <property type="match status" value="1"/>
</dbReference>
<keyword evidence="5 10" id="KW-0175">Coiled coil</keyword>
<reference evidence="12 13" key="1">
    <citation type="submission" date="2021-03" db="EMBL/GenBank/DDBJ databases">
        <title>Genomic Encyclopedia of Type Strains, Phase IV (KMG-IV): sequencing the most valuable type-strain genomes for metagenomic binning, comparative biology and taxonomic classification.</title>
        <authorList>
            <person name="Goeker M."/>
        </authorList>
    </citation>
    <scope>NUCLEOTIDE SEQUENCE [LARGE SCALE GENOMIC DNA]</scope>
    <source>
        <strain evidence="12 13">DSM 26048</strain>
    </source>
</reference>
<dbReference type="InterPro" id="IPR041546">
    <property type="entry name" value="ClpA/ClpB_AAA_lid"/>
</dbReference>
<keyword evidence="12" id="KW-0645">Protease</keyword>
<comment type="subunit">
    <text evidence="7">Homohexamer. The oligomerization is ATP-dependent.</text>
</comment>
<dbReference type="InterPro" id="IPR028299">
    <property type="entry name" value="ClpA/B_CS2"/>
</dbReference>
<evidence type="ECO:0000256" key="6">
    <source>
        <dbReference type="ARBA" id="ARBA00023186"/>
    </source>
</evidence>
<accession>A0ABS4J9N9</accession>
<evidence type="ECO:0000256" key="7">
    <source>
        <dbReference type="ARBA" id="ARBA00026057"/>
    </source>
</evidence>
<evidence type="ECO:0000259" key="11">
    <source>
        <dbReference type="PROSITE" id="PS51903"/>
    </source>
</evidence>
<keyword evidence="10" id="KW-0963">Cytoplasm</keyword>
<dbReference type="EMBL" id="JAGGLB010000051">
    <property type="protein sequence ID" value="MBP1996557.1"/>
    <property type="molecule type" value="Genomic_DNA"/>
</dbReference>
<dbReference type="Gene3D" id="3.40.50.300">
    <property type="entry name" value="P-loop containing nucleotide triphosphate hydrolases"/>
    <property type="match status" value="3"/>
</dbReference>
<comment type="similarity">
    <text evidence="1 9">Belongs to the ClpA/ClpB family.</text>
</comment>
<dbReference type="InterPro" id="IPR018368">
    <property type="entry name" value="ClpA/B_CS1"/>
</dbReference>
<dbReference type="GO" id="GO:0008233">
    <property type="term" value="F:peptidase activity"/>
    <property type="evidence" value="ECO:0007669"/>
    <property type="project" value="UniProtKB-KW"/>
</dbReference>
<dbReference type="InterPro" id="IPR036628">
    <property type="entry name" value="Clp_N_dom_sf"/>
</dbReference>
<dbReference type="SMART" id="SM01086">
    <property type="entry name" value="ClpB_D2-small"/>
    <property type="match status" value="1"/>
</dbReference>
<evidence type="ECO:0000313" key="13">
    <source>
        <dbReference type="Proteomes" id="UP001519287"/>
    </source>
</evidence>
<evidence type="ECO:0000256" key="3">
    <source>
        <dbReference type="ARBA" id="ARBA00022741"/>
    </source>
</evidence>
<dbReference type="PRINTS" id="PR00300">
    <property type="entry name" value="CLPPROTEASEA"/>
</dbReference>
<dbReference type="Pfam" id="PF02861">
    <property type="entry name" value="Clp_N"/>
    <property type="match status" value="1"/>
</dbReference>
<dbReference type="PROSITE" id="PS00871">
    <property type="entry name" value="CLPAB_2"/>
    <property type="match status" value="1"/>
</dbReference>
<comment type="function">
    <text evidence="10">Part of a stress-induced multi-chaperone system, it is involved in the recovery of the cell from heat-induced damage, in cooperation with DnaK, DnaJ and GrpE.</text>
</comment>
<dbReference type="InterPro" id="IPR001270">
    <property type="entry name" value="ClpA/B"/>
</dbReference>
<evidence type="ECO:0000256" key="1">
    <source>
        <dbReference type="ARBA" id="ARBA00008675"/>
    </source>
</evidence>
<name>A0ABS4J9N9_9BACL</name>
<dbReference type="InterPro" id="IPR004176">
    <property type="entry name" value="Clp_R_N"/>
</dbReference>
<evidence type="ECO:0000256" key="9">
    <source>
        <dbReference type="RuleBase" id="RU004432"/>
    </source>
</evidence>
<sequence length="871" mass="97660">MMDFNRFTQKAQEAIVGAQQAAVSRRHQEIGLLHLVKALIDQQEGLAPRLLQKLNIPLDTFRSKLEEQLSRKPKVGGPGAEAARAYLSPAFNGILAEAEKEAAKLKDEYLSVEHLLLAVLEDKQEAGSLLRSFGVEREALLRVLAEVRGHQRVTSQEPEATYEALAKYGRDLVAEVRAGKVDPVIGRDGEIRRVIRILSRKTKNNPVLIGEPGVGKTAIVEGLAQRIVKRDVPDGLRDKTIFALDMGALIAGAKYRGEFEERLKAVLHEIKESDGRILLFIDELHTIVGAGKTEGAMDAGNMLKPMLARGELHCIGATTLDEYRKYIEKDPALERRFQQVLVSEPDVEDTISILRGLKERFELHHGVKIHDNALVAAGVLSNRYIADRFLPDKAIDLIDEACAMIRTEIDSMPTELDEVTRRMMQLEIEEAALRKETDAASQERLKALQKELADLKDRHNTLKAKWDHEKETIQGIQKLRKELEQAKLELVEAEDRYDLEKSAELSYGRIPELEKRLKQAEESAKTDTEQRLLREEVTEEEIAGIVAQWTGIPVSRLVEGERQKLLRLEELLHKRVVGQDEAVSLVSDAVLRARAGIKDPNRPIGSFLFLGPTGVGKTELAKALAEALFDSEQRIIRIDMSEYMEKHAVSRLVGAPPGYVGYEEGGQLTEAVRRQPYSVILFDEVEKAHPEVFNTLLQLLDDGRLTDSQGRVVDFKNTIIIMTSNIGSPYLIEGMDEKGQISAQAEEAVYRDLRAHFRPEFLNRIDDVVLFKPLSLEEVERIVGKLVLGLEQRLSERRIAVLLSAEAQKHIALEGYDPVYGARPLKRYIQRFLETKLAREIVSGTITDGTQVVVDVTDGQLSIQTVSEITV</sequence>
<dbReference type="InterPro" id="IPR050130">
    <property type="entry name" value="ClpA_ClpB"/>
</dbReference>
<dbReference type="Pfam" id="PF07724">
    <property type="entry name" value="AAA_2"/>
    <property type="match status" value="1"/>
</dbReference>
<evidence type="ECO:0000256" key="5">
    <source>
        <dbReference type="ARBA" id="ARBA00023054"/>
    </source>
</evidence>
<dbReference type="PROSITE" id="PS51903">
    <property type="entry name" value="CLP_R"/>
    <property type="match status" value="1"/>
</dbReference>
<evidence type="ECO:0000256" key="2">
    <source>
        <dbReference type="ARBA" id="ARBA00022737"/>
    </source>
</evidence>